<dbReference type="Gene3D" id="1.20.140.10">
    <property type="entry name" value="Butyryl-CoA Dehydrogenase, subunit A, domain 3"/>
    <property type="match status" value="1"/>
</dbReference>
<organism evidence="7 8">
    <name type="scientific">Acinetobacter stercoris</name>
    <dbReference type="NCBI Taxonomy" id="2126983"/>
    <lineage>
        <taxon>Bacteria</taxon>
        <taxon>Pseudomonadati</taxon>
        <taxon>Pseudomonadota</taxon>
        <taxon>Gammaproteobacteria</taxon>
        <taxon>Moraxellales</taxon>
        <taxon>Moraxellaceae</taxon>
        <taxon>Acinetobacter</taxon>
    </lineage>
</organism>
<dbReference type="InterPro" id="IPR046373">
    <property type="entry name" value="Acyl-CoA_Oxase/DH_mid-dom_sf"/>
</dbReference>
<evidence type="ECO:0000259" key="5">
    <source>
        <dbReference type="Pfam" id="PF02771"/>
    </source>
</evidence>
<dbReference type="Gene3D" id="1.10.540.10">
    <property type="entry name" value="Acyl-CoA dehydrogenase/oxidase, N-terminal domain"/>
    <property type="match status" value="1"/>
</dbReference>
<dbReference type="Gene3D" id="2.40.110.10">
    <property type="entry name" value="Butyryl-CoA Dehydrogenase, subunit A, domain 2"/>
    <property type="match status" value="1"/>
</dbReference>
<dbReference type="Pfam" id="PF08028">
    <property type="entry name" value="Acyl-CoA_dh_2"/>
    <property type="match status" value="1"/>
</dbReference>
<dbReference type="InterPro" id="IPR050741">
    <property type="entry name" value="Acyl-CoA_dehydrogenase"/>
</dbReference>
<evidence type="ECO:0000259" key="6">
    <source>
        <dbReference type="Pfam" id="PF08028"/>
    </source>
</evidence>
<keyword evidence="8" id="KW-1185">Reference proteome</keyword>
<dbReference type="GO" id="GO:0003995">
    <property type="term" value="F:acyl-CoA dehydrogenase activity"/>
    <property type="evidence" value="ECO:0007669"/>
    <property type="project" value="TreeGrafter"/>
</dbReference>
<dbReference type="OrthoDB" id="6502068at2"/>
<dbReference type="AlphaFoldDB" id="A0A2U3MV52"/>
<keyword evidence="2" id="KW-0560">Oxidoreductase</keyword>
<dbReference type="RefSeq" id="WP_121972774.1">
    <property type="nucleotide sequence ID" value="NZ_OOGT01000010.1"/>
</dbReference>
<dbReference type="EMBL" id="OOGT01000010">
    <property type="protein sequence ID" value="SPL69233.1"/>
    <property type="molecule type" value="Genomic_DNA"/>
</dbReference>
<protein>
    <submittedName>
        <fullName evidence="7">Dibenzothiophene desulfurization enzyme C</fullName>
    </submittedName>
</protein>
<dbReference type="GO" id="GO:0016712">
    <property type="term" value="F:oxidoreductase activity, acting on paired donors, with incorporation or reduction of molecular oxygen, reduced flavin or flavoprotein as one donor, and incorporation of one atom of oxygen"/>
    <property type="evidence" value="ECO:0007669"/>
    <property type="project" value="TreeGrafter"/>
</dbReference>
<feature type="domain" description="Acyl-CoA dehydrogenase C-terminal" evidence="6">
    <location>
        <begin position="261"/>
        <end position="393"/>
    </location>
</feature>
<dbReference type="PIRSF" id="PIRSF016578">
    <property type="entry name" value="HsaA"/>
    <property type="match status" value="1"/>
</dbReference>
<dbReference type="NCBIfam" id="TIGR04022">
    <property type="entry name" value="sulfur_SfnB"/>
    <property type="match status" value="1"/>
</dbReference>
<reference evidence="8" key="1">
    <citation type="submission" date="2018-03" db="EMBL/GenBank/DDBJ databases">
        <authorList>
            <person name="Blom J."/>
        </authorList>
    </citation>
    <scope>NUCLEOTIDE SEQUENCE [LARGE SCALE GENOMIC DNA]</scope>
    <source>
        <strain evidence="8">KPC-SM-21</strain>
    </source>
</reference>
<dbReference type="InterPro" id="IPR023922">
    <property type="entry name" value="S04_starv_induced_SfnB"/>
</dbReference>
<evidence type="ECO:0000256" key="2">
    <source>
        <dbReference type="ARBA" id="ARBA00023002"/>
    </source>
</evidence>
<gene>
    <name evidence="7" type="primary">soxC_2</name>
    <name evidence="7" type="ORF">KPC_0411</name>
</gene>
<feature type="domain" description="Acyl-CoA oxidase/dehydrogenase middle" evidence="4">
    <location>
        <begin position="150"/>
        <end position="234"/>
    </location>
</feature>
<dbReference type="SUPFAM" id="SSF56645">
    <property type="entry name" value="Acyl-CoA dehydrogenase NM domain-like"/>
    <property type="match status" value="1"/>
</dbReference>
<feature type="domain" description="Acyl-CoA dehydrogenase/oxidase N-terminal" evidence="5">
    <location>
        <begin position="42"/>
        <end position="135"/>
    </location>
</feature>
<proteinExistence type="inferred from homology"/>
<accession>A0A2U3MV52</accession>
<comment type="similarity">
    <text evidence="3">Belongs to the HpaH/HsaA monooxygenase family.</text>
</comment>
<dbReference type="SUPFAM" id="SSF47203">
    <property type="entry name" value="Acyl-CoA dehydrogenase C-terminal domain-like"/>
    <property type="match status" value="1"/>
</dbReference>
<dbReference type="InterPro" id="IPR036250">
    <property type="entry name" value="AcylCo_DH-like_C"/>
</dbReference>
<dbReference type="InterPro" id="IPR009100">
    <property type="entry name" value="AcylCoA_DH/oxidase_NM_dom_sf"/>
</dbReference>
<dbReference type="GO" id="GO:0033539">
    <property type="term" value="P:fatty acid beta-oxidation using acyl-CoA dehydrogenase"/>
    <property type="evidence" value="ECO:0007669"/>
    <property type="project" value="TreeGrafter"/>
</dbReference>
<dbReference type="GO" id="GO:0005737">
    <property type="term" value="C:cytoplasm"/>
    <property type="evidence" value="ECO:0007669"/>
    <property type="project" value="TreeGrafter"/>
</dbReference>
<dbReference type="PANTHER" id="PTHR48083">
    <property type="entry name" value="MEDIUM-CHAIN SPECIFIC ACYL-COA DEHYDROGENASE, MITOCHONDRIAL-RELATED"/>
    <property type="match status" value="1"/>
</dbReference>
<evidence type="ECO:0000259" key="4">
    <source>
        <dbReference type="Pfam" id="PF02770"/>
    </source>
</evidence>
<dbReference type="GO" id="GO:0050660">
    <property type="term" value="F:flavin adenine dinucleotide binding"/>
    <property type="evidence" value="ECO:0007669"/>
    <property type="project" value="InterPro"/>
</dbReference>
<dbReference type="InterPro" id="IPR013786">
    <property type="entry name" value="AcylCoA_DH/ox_N"/>
</dbReference>
<evidence type="ECO:0000256" key="1">
    <source>
        <dbReference type="ARBA" id="ARBA00022630"/>
    </source>
</evidence>
<evidence type="ECO:0000256" key="3">
    <source>
        <dbReference type="ARBA" id="ARBA00049661"/>
    </source>
</evidence>
<dbReference type="InterPro" id="IPR013107">
    <property type="entry name" value="Acyl-CoA_DH_C"/>
</dbReference>
<sequence>MGNLEQGYQNLSKETAIPLSVFEIEENAHVIKSDAEAIEVAKKLAVEFAKEASARDQERRLPLDEIKQYSQSGLWAINIPKEYGGAQVSYKTLAEVVKTISSVDSSLGQIAQNHWAFVEHIRLDATEEQKKFFFGLILKGIRLGNAFSEKNGKNVADLQTKITKTEQGYEINGRKFFATGALLAHWIPAVAVNDEGQPFVALIPQDTVGLNIINDWSGFGQRTTASGTVELNNVAVREEYVIPIYKAFERPTPAGAISQFIQAAVDAGIARGAIEETTQYVRTKARPWIDSGVEQASHDPFTIANIGEIRIKLRAAEAVLDLAGEAIDRAIENPTEQQVSEATLLVAEAKVLTTEVALLAANKLFELSGTRSTLSELNLDRHWRNARTHTLHDPVRWKYHIIGNYYLNGVLPPRHPWS</sequence>
<dbReference type="PANTHER" id="PTHR48083:SF19">
    <property type="entry name" value="FLAVIN-DEPENDENT MONOOXYGENASE, OXYGENASE SUBUNIT HSAA"/>
    <property type="match status" value="1"/>
</dbReference>
<dbReference type="CDD" id="cd01163">
    <property type="entry name" value="DszC"/>
    <property type="match status" value="1"/>
</dbReference>
<evidence type="ECO:0000313" key="8">
    <source>
        <dbReference type="Proteomes" id="UP000245974"/>
    </source>
</evidence>
<dbReference type="InterPro" id="IPR006091">
    <property type="entry name" value="Acyl-CoA_Oxase/DH_mid-dom"/>
</dbReference>
<keyword evidence="1" id="KW-0285">Flavoprotein</keyword>
<evidence type="ECO:0000313" key="7">
    <source>
        <dbReference type="EMBL" id="SPL69233.1"/>
    </source>
</evidence>
<name>A0A2U3MV52_9GAMM</name>
<dbReference type="InParanoid" id="A0A2U3MV52"/>
<dbReference type="Pfam" id="PF02770">
    <property type="entry name" value="Acyl-CoA_dh_M"/>
    <property type="match status" value="1"/>
</dbReference>
<dbReference type="InterPro" id="IPR037069">
    <property type="entry name" value="AcylCoA_DH/ox_N_sf"/>
</dbReference>
<dbReference type="Proteomes" id="UP000245974">
    <property type="component" value="Unassembled WGS sequence"/>
</dbReference>
<dbReference type="Pfam" id="PF02771">
    <property type="entry name" value="Acyl-CoA_dh_N"/>
    <property type="match status" value="1"/>
</dbReference>